<proteinExistence type="predicted"/>
<dbReference type="InterPro" id="IPR041657">
    <property type="entry name" value="HTH_17"/>
</dbReference>
<gene>
    <name evidence="2" type="ORF">GCM10023258_10210</name>
</gene>
<evidence type="ECO:0000259" key="1">
    <source>
        <dbReference type="Pfam" id="PF12728"/>
    </source>
</evidence>
<organism evidence="2 3">
    <name type="scientific">Terrabacter aeriphilus</name>
    <dbReference type="NCBI Taxonomy" id="515662"/>
    <lineage>
        <taxon>Bacteria</taxon>
        <taxon>Bacillati</taxon>
        <taxon>Actinomycetota</taxon>
        <taxon>Actinomycetes</taxon>
        <taxon>Micrococcales</taxon>
        <taxon>Intrasporangiaceae</taxon>
        <taxon>Terrabacter</taxon>
    </lineage>
</organism>
<dbReference type="EMBL" id="BAABIW010000009">
    <property type="protein sequence ID" value="GAA5021114.1"/>
    <property type="molecule type" value="Genomic_DNA"/>
</dbReference>
<dbReference type="RefSeq" id="WP_345506371.1">
    <property type="nucleotide sequence ID" value="NZ_BAABIW010000009.1"/>
</dbReference>
<feature type="domain" description="Helix-turn-helix" evidence="1">
    <location>
        <begin position="16"/>
        <end position="65"/>
    </location>
</feature>
<name>A0ABP9J5A0_9MICO</name>
<sequence length="80" mass="9218">MSVDKLSAPVEGALKFMTTTEVAALCRTSPESVRWWRHVGRGPKSFRVGRRVLYETNEVWSWLEELKDREALEAGMPRKP</sequence>
<protein>
    <recommendedName>
        <fullName evidence="1">Helix-turn-helix domain-containing protein</fullName>
    </recommendedName>
</protein>
<keyword evidence="3" id="KW-1185">Reference proteome</keyword>
<dbReference type="Proteomes" id="UP001500427">
    <property type="component" value="Unassembled WGS sequence"/>
</dbReference>
<accession>A0ABP9J5A0</accession>
<dbReference type="InterPro" id="IPR009061">
    <property type="entry name" value="DNA-bd_dom_put_sf"/>
</dbReference>
<dbReference type="SUPFAM" id="SSF46955">
    <property type="entry name" value="Putative DNA-binding domain"/>
    <property type="match status" value="1"/>
</dbReference>
<dbReference type="Pfam" id="PF12728">
    <property type="entry name" value="HTH_17"/>
    <property type="match status" value="1"/>
</dbReference>
<evidence type="ECO:0000313" key="3">
    <source>
        <dbReference type="Proteomes" id="UP001500427"/>
    </source>
</evidence>
<evidence type="ECO:0000313" key="2">
    <source>
        <dbReference type="EMBL" id="GAA5021114.1"/>
    </source>
</evidence>
<reference evidence="3" key="1">
    <citation type="journal article" date="2019" name="Int. J. Syst. Evol. Microbiol.">
        <title>The Global Catalogue of Microorganisms (GCM) 10K type strain sequencing project: providing services to taxonomists for standard genome sequencing and annotation.</title>
        <authorList>
            <consortium name="The Broad Institute Genomics Platform"/>
            <consortium name="The Broad Institute Genome Sequencing Center for Infectious Disease"/>
            <person name="Wu L."/>
            <person name="Ma J."/>
        </authorList>
    </citation>
    <scope>NUCLEOTIDE SEQUENCE [LARGE SCALE GENOMIC DNA]</scope>
    <source>
        <strain evidence="3">JCM 17687</strain>
    </source>
</reference>
<comment type="caution">
    <text evidence="2">The sequence shown here is derived from an EMBL/GenBank/DDBJ whole genome shotgun (WGS) entry which is preliminary data.</text>
</comment>